<feature type="transmembrane region" description="Helical" evidence="1">
    <location>
        <begin position="20"/>
        <end position="39"/>
    </location>
</feature>
<feature type="transmembrane region" description="Helical" evidence="1">
    <location>
        <begin position="51"/>
        <end position="73"/>
    </location>
</feature>
<dbReference type="Pfam" id="PF09527">
    <property type="entry name" value="ATPase_gene1"/>
    <property type="match status" value="1"/>
</dbReference>
<protein>
    <recommendedName>
        <fullName evidence="4">AtpZ/AtpI family protein</fullName>
    </recommendedName>
</protein>
<dbReference type="AlphaFoldDB" id="A0A8J2XIS9"/>
<dbReference type="RefSeq" id="WP_262891374.1">
    <property type="nucleotide sequence ID" value="NZ_BMIC01000001.1"/>
</dbReference>
<keyword evidence="1" id="KW-0472">Membrane</keyword>
<evidence type="ECO:0000313" key="3">
    <source>
        <dbReference type="Proteomes" id="UP000598120"/>
    </source>
</evidence>
<sequence length="80" mass="8866">MAEDKDHKKKSNQLNSYAKYSGIAIQMIIIIGIGAFAGVKLDEKFPNNHNLFTLVLSLTSVIVSMLFVIRQIIAASKDDK</sequence>
<keyword evidence="1" id="KW-0812">Transmembrane</keyword>
<keyword evidence="1" id="KW-1133">Transmembrane helix</keyword>
<accession>A0A8J2XIS9</accession>
<organism evidence="2 3">
    <name type="scientific">Aquaticitalea lipolytica</name>
    <dbReference type="NCBI Taxonomy" id="1247562"/>
    <lineage>
        <taxon>Bacteria</taxon>
        <taxon>Pseudomonadati</taxon>
        <taxon>Bacteroidota</taxon>
        <taxon>Flavobacteriia</taxon>
        <taxon>Flavobacteriales</taxon>
        <taxon>Flavobacteriaceae</taxon>
        <taxon>Aquaticitalea</taxon>
    </lineage>
</organism>
<dbReference type="InterPro" id="IPR032820">
    <property type="entry name" value="ATPase_put"/>
</dbReference>
<reference evidence="2 3" key="1">
    <citation type="journal article" date="2014" name="Int. J. Syst. Evol. Microbiol.">
        <title>Complete genome sequence of Corynebacterium casei LMG S-19264T (=DSM 44701T), isolated from a smear-ripened cheese.</title>
        <authorList>
            <consortium name="US DOE Joint Genome Institute (JGI-PGF)"/>
            <person name="Walter F."/>
            <person name="Albersmeier A."/>
            <person name="Kalinowski J."/>
            <person name="Ruckert C."/>
        </authorList>
    </citation>
    <scope>NUCLEOTIDE SEQUENCE [LARGE SCALE GENOMIC DNA]</scope>
    <source>
        <strain evidence="2 3">CGMCC 1.15295</strain>
    </source>
</reference>
<dbReference type="EMBL" id="BMIC01000001">
    <property type="protein sequence ID" value="GFZ83574.1"/>
    <property type="molecule type" value="Genomic_DNA"/>
</dbReference>
<comment type="caution">
    <text evidence="2">The sequence shown here is derived from an EMBL/GenBank/DDBJ whole genome shotgun (WGS) entry which is preliminary data.</text>
</comment>
<proteinExistence type="predicted"/>
<dbReference type="Proteomes" id="UP000598120">
    <property type="component" value="Unassembled WGS sequence"/>
</dbReference>
<keyword evidence="3" id="KW-1185">Reference proteome</keyword>
<evidence type="ECO:0000256" key="1">
    <source>
        <dbReference type="SAM" id="Phobius"/>
    </source>
</evidence>
<evidence type="ECO:0008006" key="4">
    <source>
        <dbReference type="Google" id="ProtNLM"/>
    </source>
</evidence>
<gene>
    <name evidence="2" type="ORF">GCM10011531_13020</name>
</gene>
<evidence type="ECO:0000313" key="2">
    <source>
        <dbReference type="EMBL" id="GFZ83574.1"/>
    </source>
</evidence>
<name>A0A8J2XIS9_9FLAO</name>